<dbReference type="Proteomes" id="UP000091969">
    <property type="component" value="Unassembled WGS sequence"/>
</dbReference>
<dbReference type="GO" id="GO:2000142">
    <property type="term" value="P:regulation of DNA-templated transcription initiation"/>
    <property type="evidence" value="ECO:0007669"/>
    <property type="project" value="TreeGrafter"/>
</dbReference>
<name>A0A1A6DWR6_9BURK</name>
<keyword evidence="3" id="KW-0238">DNA-binding</keyword>
<accession>A0A1A6DWR6</accession>
<dbReference type="OrthoDB" id="8587114at2"/>
<gene>
    <name evidence="8" type="ORF">A9O67_01775</name>
</gene>
<protein>
    <submittedName>
        <fullName evidence="8">LysR family transcriptional regulator</fullName>
    </submittedName>
</protein>
<comment type="similarity">
    <text evidence="1">Belongs to the LysR transcriptional regulatory family.</text>
</comment>
<dbReference type="Gene3D" id="1.10.10.10">
    <property type="entry name" value="Winged helix-like DNA-binding domain superfamily/Winged helix DNA-binding domain"/>
    <property type="match status" value="1"/>
</dbReference>
<organism evidence="8 9">
    <name type="scientific">Tepidimonas fonticaldi</name>
    <dbReference type="NCBI Taxonomy" id="1101373"/>
    <lineage>
        <taxon>Bacteria</taxon>
        <taxon>Pseudomonadati</taxon>
        <taxon>Pseudomonadota</taxon>
        <taxon>Betaproteobacteria</taxon>
        <taxon>Burkholderiales</taxon>
        <taxon>Tepidimonas</taxon>
    </lineage>
</organism>
<feature type="domain" description="HTH lysR-type" evidence="7">
    <location>
        <begin position="1"/>
        <end position="58"/>
    </location>
</feature>
<dbReference type="PANTHER" id="PTHR30293">
    <property type="entry name" value="TRANSCRIPTIONAL REGULATORY PROTEIN NAC-RELATED"/>
    <property type="match status" value="1"/>
</dbReference>
<dbReference type="Pfam" id="PF00126">
    <property type="entry name" value="HTH_1"/>
    <property type="match status" value="1"/>
</dbReference>
<evidence type="ECO:0000313" key="8">
    <source>
        <dbReference type="EMBL" id="OBS31382.1"/>
    </source>
</evidence>
<evidence type="ECO:0000256" key="5">
    <source>
        <dbReference type="ARBA" id="ARBA00023163"/>
    </source>
</evidence>
<dbReference type="SUPFAM" id="SSF53850">
    <property type="entry name" value="Periplasmic binding protein-like II"/>
    <property type="match status" value="1"/>
</dbReference>
<dbReference type="InterPro" id="IPR005119">
    <property type="entry name" value="LysR_subst-bd"/>
</dbReference>
<dbReference type="AlphaFoldDB" id="A0A1A6DWR6"/>
<evidence type="ECO:0000256" key="2">
    <source>
        <dbReference type="ARBA" id="ARBA00023015"/>
    </source>
</evidence>
<keyword evidence="4" id="KW-0010">Activator</keyword>
<feature type="compositionally biased region" description="Low complexity" evidence="6">
    <location>
        <begin position="319"/>
        <end position="328"/>
    </location>
</feature>
<proteinExistence type="inferred from homology"/>
<keyword evidence="2" id="KW-0805">Transcription regulation</keyword>
<dbReference type="GO" id="GO:0003700">
    <property type="term" value="F:DNA-binding transcription factor activity"/>
    <property type="evidence" value="ECO:0007669"/>
    <property type="project" value="InterPro"/>
</dbReference>
<dbReference type="PRINTS" id="PR00039">
    <property type="entry name" value="HTHLYSR"/>
</dbReference>
<comment type="caution">
    <text evidence="8">The sequence shown here is derived from an EMBL/GenBank/DDBJ whole genome shotgun (WGS) entry which is preliminary data.</text>
</comment>
<evidence type="ECO:0000259" key="7">
    <source>
        <dbReference type="PROSITE" id="PS50931"/>
    </source>
</evidence>
<dbReference type="STRING" id="1101373.A9O67_01775"/>
<keyword evidence="5" id="KW-0804">Transcription</keyword>
<feature type="region of interest" description="Disordered" evidence="6">
    <location>
        <begin position="304"/>
        <end position="328"/>
    </location>
</feature>
<dbReference type="InterPro" id="IPR036388">
    <property type="entry name" value="WH-like_DNA-bd_sf"/>
</dbReference>
<dbReference type="SUPFAM" id="SSF46785">
    <property type="entry name" value="Winged helix' DNA-binding domain"/>
    <property type="match status" value="1"/>
</dbReference>
<keyword evidence="9" id="KW-1185">Reference proteome</keyword>
<dbReference type="PANTHER" id="PTHR30293:SF0">
    <property type="entry name" value="NITROGEN ASSIMILATION REGULATORY PROTEIN NAC"/>
    <property type="match status" value="1"/>
</dbReference>
<evidence type="ECO:0000256" key="3">
    <source>
        <dbReference type="ARBA" id="ARBA00023125"/>
    </source>
</evidence>
<dbReference type="InterPro" id="IPR000847">
    <property type="entry name" value="LysR_HTH_N"/>
</dbReference>
<reference evidence="8 9" key="1">
    <citation type="submission" date="2016-06" db="EMBL/GenBank/DDBJ databases">
        <title>Genome sequence of Tepidimonas fonticaldi PL17.</title>
        <authorList>
            <person name="Pinnaka A.K."/>
        </authorList>
    </citation>
    <scope>NUCLEOTIDE SEQUENCE [LARGE SCALE GENOMIC DNA]</scope>
    <source>
        <strain evidence="8 9">PL17</strain>
    </source>
</reference>
<dbReference type="Pfam" id="PF03466">
    <property type="entry name" value="LysR_substrate"/>
    <property type="match status" value="1"/>
</dbReference>
<evidence type="ECO:0000256" key="6">
    <source>
        <dbReference type="SAM" id="MobiDB-lite"/>
    </source>
</evidence>
<dbReference type="PROSITE" id="PS50931">
    <property type="entry name" value="HTH_LYSR"/>
    <property type="match status" value="1"/>
</dbReference>
<dbReference type="RefSeq" id="WP_068607510.1">
    <property type="nucleotide sequence ID" value="NZ_LZDH01000034.1"/>
</dbReference>
<sequence length="328" mass="34869">MDLKQLEYFVRVAELGSFTRAAHALGVAQPALSRQIRQLEVELRHNLLLRNGRGAVPTEAGQVLLAHGRGILHQVERAREELGRVRGALAGRVAIGLPPSLARLLAVPLTRAFRRALPEATLTIAEGLSAAMWDQVHQGRLDLALVYNPPVSADHQVEPLFDGTLALVQARPPGLADDPPLPIPLADVAALPLIIPSRPNALRMQVETALAALGHKPHVVLEIDGVAAILELVAEGLGCAILSSHAVASWTRPSALQTRPITQPELRPRVALVSSAHRPGTRTQQAAADVIRALCQERLGAINGASDRRPGAVPPAAHPPTAATPPDR</sequence>
<dbReference type="FunFam" id="1.10.10.10:FF:000001">
    <property type="entry name" value="LysR family transcriptional regulator"/>
    <property type="match status" value="1"/>
</dbReference>
<dbReference type="EMBL" id="LZDH01000034">
    <property type="protein sequence ID" value="OBS31382.1"/>
    <property type="molecule type" value="Genomic_DNA"/>
</dbReference>
<dbReference type="GO" id="GO:0003677">
    <property type="term" value="F:DNA binding"/>
    <property type="evidence" value="ECO:0007669"/>
    <property type="project" value="UniProtKB-KW"/>
</dbReference>
<dbReference type="InterPro" id="IPR036390">
    <property type="entry name" value="WH_DNA-bd_sf"/>
</dbReference>
<evidence type="ECO:0000313" key="9">
    <source>
        <dbReference type="Proteomes" id="UP000091969"/>
    </source>
</evidence>
<dbReference type="Gene3D" id="3.40.190.290">
    <property type="match status" value="1"/>
</dbReference>
<evidence type="ECO:0000256" key="4">
    <source>
        <dbReference type="ARBA" id="ARBA00023159"/>
    </source>
</evidence>
<evidence type="ECO:0000256" key="1">
    <source>
        <dbReference type="ARBA" id="ARBA00009437"/>
    </source>
</evidence>